<reference evidence="4" key="3">
    <citation type="submission" date="2018-10" db="EMBL/GenBank/DDBJ databases">
        <authorList>
            <person name="Whitman W."/>
            <person name="Huntemann M."/>
            <person name="Clum A."/>
            <person name="Pillay M."/>
            <person name="Palaniappan K."/>
            <person name="Varghese N."/>
            <person name="Mikhailova N."/>
            <person name="Stamatis D."/>
            <person name="Reddy T."/>
            <person name="Daum C."/>
            <person name="Shapiro N."/>
            <person name="Ivanova N."/>
            <person name="Kyrpides N."/>
            <person name="Woyke T."/>
        </authorList>
    </citation>
    <scope>NUCLEOTIDE SEQUENCE</scope>
    <source>
        <strain evidence="4">CGMCC 1.10124</strain>
    </source>
</reference>
<dbReference type="Proteomes" id="UP000282007">
    <property type="component" value="Chromosome"/>
</dbReference>
<proteinExistence type="inferred from homology"/>
<dbReference type="InterPro" id="IPR006016">
    <property type="entry name" value="UspA"/>
</dbReference>
<reference evidence="3 6" key="2">
    <citation type="submission" date="2018-07" db="EMBL/GenBank/DDBJ databases">
        <title>Genome sequences of Haloplanus aerogenes JCM 16430T.</title>
        <authorList>
            <person name="Kim Y.B."/>
            <person name="Roh S.W."/>
        </authorList>
    </citation>
    <scope>NUCLEOTIDE SEQUENCE [LARGE SCALE GENOMIC DNA]</scope>
    <source>
        <strain evidence="3 6">JCM 16430</strain>
    </source>
</reference>
<name>A0A3M0E1S0_9EURY</name>
<gene>
    <name evidence="4" type="ORF">ATH50_0588</name>
    <name evidence="3" type="ORF">DU502_10365</name>
</gene>
<dbReference type="PANTHER" id="PTHR46268:SF24">
    <property type="entry name" value="UNIVERSAL STRESS PROTEIN"/>
    <property type="match status" value="1"/>
</dbReference>
<evidence type="ECO:0000313" key="4">
    <source>
        <dbReference type="EMBL" id="RMB25493.1"/>
    </source>
</evidence>
<reference evidence="4 5" key="1">
    <citation type="journal article" date="2015" name="Stand. Genomic Sci.">
        <title>Genomic Encyclopedia of Bacterial and Archaeal Type Strains, Phase III: the genomes of soil and plant-associated and newly described type strains.</title>
        <authorList>
            <person name="Whitman W.B."/>
            <person name="Woyke T."/>
            <person name="Klenk H.P."/>
            <person name="Zhou Y."/>
            <person name="Lilburn T.G."/>
            <person name="Beck B.J."/>
            <person name="De Vos P."/>
            <person name="Vandamme P."/>
            <person name="Eisen J.A."/>
            <person name="Garrity G."/>
            <person name="Hugenholtz P."/>
            <person name="Kyrpides N.C."/>
        </authorList>
    </citation>
    <scope>NUCLEOTIDE SEQUENCE [LARGE SCALE GENOMIC DNA]</scope>
    <source>
        <strain evidence="4 5">CGMCC 1.10124</strain>
    </source>
</reference>
<evidence type="ECO:0000313" key="6">
    <source>
        <dbReference type="Proteomes" id="UP000282007"/>
    </source>
</evidence>
<dbReference type="CDD" id="cd00293">
    <property type="entry name" value="USP-like"/>
    <property type="match status" value="1"/>
</dbReference>
<dbReference type="EMBL" id="CP034145">
    <property type="protein sequence ID" value="AZH25756.1"/>
    <property type="molecule type" value="Genomic_DNA"/>
</dbReference>
<dbReference type="EMBL" id="REFS01000001">
    <property type="protein sequence ID" value="RMB25493.1"/>
    <property type="molecule type" value="Genomic_DNA"/>
</dbReference>
<protein>
    <submittedName>
        <fullName evidence="4">Nucleotide-binding universal stress UspA family protein</fullName>
    </submittedName>
    <submittedName>
        <fullName evidence="3">Universal stress protein</fullName>
    </submittedName>
</protein>
<dbReference type="KEGG" id="haer:DU502_10365"/>
<dbReference type="InterPro" id="IPR006015">
    <property type="entry name" value="Universal_stress_UspA"/>
</dbReference>
<evidence type="ECO:0000259" key="2">
    <source>
        <dbReference type="Pfam" id="PF00582"/>
    </source>
</evidence>
<dbReference type="Pfam" id="PF00582">
    <property type="entry name" value="Usp"/>
    <property type="match status" value="1"/>
</dbReference>
<dbReference type="GeneID" id="38471693"/>
<comment type="similarity">
    <text evidence="1">Belongs to the universal stress protein A family.</text>
</comment>
<dbReference type="RefSeq" id="WP_121919291.1">
    <property type="nucleotide sequence ID" value="NZ_CP034145.1"/>
</dbReference>
<dbReference type="PRINTS" id="PR01438">
    <property type="entry name" value="UNVRSLSTRESS"/>
</dbReference>
<accession>A0A3M0E1S0</accession>
<dbReference type="Gene3D" id="3.40.50.620">
    <property type="entry name" value="HUPs"/>
    <property type="match status" value="1"/>
</dbReference>
<dbReference type="InterPro" id="IPR014729">
    <property type="entry name" value="Rossmann-like_a/b/a_fold"/>
</dbReference>
<keyword evidence="6" id="KW-1185">Reference proteome</keyword>
<dbReference type="OrthoDB" id="105697at2157"/>
<organism evidence="4 5">
    <name type="scientific">Haloplanus aerogenes</name>
    <dbReference type="NCBI Taxonomy" id="660522"/>
    <lineage>
        <taxon>Archaea</taxon>
        <taxon>Methanobacteriati</taxon>
        <taxon>Methanobacteriota</taxon>
        <taxon>Stenosarchaea group</taxon>
        <taxon>Halobacteria</taxon>
        <taxon>Halobacteriales</taxon>
        <taxon>Haloferacaceae</taxon>
        <taxon>Haloplanus</taxon>
    </lineage>
</organism>
<evidence type="ECO:0000313" key="5">
    <source>
        <dbReference type="Proteomes" id="UP000277326"/>
    </source>
</evidence>
<sequence length="146" mass="16008">MTDHVLVPVDGSPLSFDALRHAFREFPDASITVLHVIDLFDPGYGTAADTTYEPMLGSEEWYAQVEDHSEGILDDASQLAADYDREVETVSEIGDPGRIVVDYATEEPIDHVVMGTHGRPDAERTLFGSVADVVVRRAPVPVTLVR</sequence>
<evidence type="ECO:0000313" key="3">
    <source>
        <dbReference type="EMBL" id="AZH25756.1"/>
    </source>
</evidence>
<evidence type="ECO:0000256" key="1">
    <source>
        <dbReference type="ARBA" id="ARBA00008791"/>
    </source>
</evidence>
<dbReference type="PANTHER" id="PTHR46268">
    <property type="entry name" value="STRESS RESPONSE PROTEIN NHAX"/>
    <property type="match status" value="1"/>
</dbReference>
<dbReference type="AlphaFoldDB" id="A0A3M0E1S0"/>
<feature type="domain" description="UspA" evidence="2">
    <location>
        <begin position="1"/>
        <end position="146"/>
    </location>
</feature>
<dbReference type="Proteomes" id="UP000277326">
    <property type="component" value="Unassembled WGS sequence"/>
</dbReference>
<dbReference type="SUPFAM" id="SSF52402">
    <property type="entry name" value="Adenine nucleotide alpha hydrolases-like"/>
    <property type="match status" value="1"/>
</dbReference>